<dbReference type="InterPro" id="IPR050528">
    <property type="entry name" value="L-type_Lectin-RKs"/>
</dbReference>
<evidence type="ECO:0000256" key="15">
    <source>
        <dbReference type="ARBA" id="ARBA00023136"/>
    </source>
</evidence>
<evidence type="ECO:0000256" key="2">
    <source>
        <dbReference type="ARBA" id="ARBA00004479"/>
    </source>
</evidence>
<comment type="similarity">
    <text evidence="4">In the N-terminal section; belongs to the leguminous lectin family.</text>
</comment>
<dbReference type="InterPro" id="IPR013320">
    <property type="entry name" value="ConA-like_dom_sf"/>
</dbReference>
<name>A0AAN9RIK1_PHACN</name>
<dbReference type="GO" id="GO:0004674">
    <property type="term" value="F:protein serine/threonine kinase activity"/>
    <property type="evidence" value="ECO:0007669"/>
    <property type="project" value="UniProtKB-KW"/>
</dbReference>
<keyword evidence="16" id="KW-0675">Receptor</keyword>
<dbReference type="PANTHER" id="PTHR27007">
    <property type="match status" value="1"/>
</dbReference>
<keyword evidence="12" id="KW-0547">Nucleotide-binding</keyword>
<protein>
    <recommendedName>
        <fullName evidence="6">non-specific serine/threonine protein kinase</fullName>
        <ecNumber evidence="6">2.7.11.1</ecNumber>
    </recommendedName>
</protein>
<keyword evidence="14 18" id="KW-1133">Transmembrane helix</keyword>
<evidence type="ECO:0000256" key="9">
    <source>
        <dbReference type="ARBA" id="ARBA00022692"/>
    </source>
</evidence>
<dbReference type="GO" id="GO:0051707">
    <property type="term" value="P:response to other organism"/>
    <property type="evidence" value="ECO:0007669"/>
    <property type="project" value="UniProtKB-ARBA"/>
</dbReference>
<evidence type="ECO:0000259" key="19">
    <source>
        <dbReference type="PROSITE" id="PS50011"/>
    </source>
</evidence>
<sequence>MCTNPLDPRLLYENLKQASMEEIMEKCLNFQVSQLRNMVAVPEANQAVKEEEEASQVKDSFIHCITTTIISTARNHIIQLNNWNFLCSMHSMASSFCNIFLVLCLFNVLASIGPYPVAVHSSGDVPINVTKHFSFYNFSFSNNPRLVHDVKLLGSAKFSSEKGSLQIPDESQYTDIRHQAGRGIYSFPIRLLDPTTKTPASFQTTFSFQLNNSTASEQAAYGGSGLTFIIVPDEFTVGRPGPWLGMLNDACENDYKAVAVEFDTRKNPEFGDPNDNHVGINLGTIVSTKVINVSDVGVSLKDGFVHRAWITYDGPKRRMDIRLGRANEEDYPSTPIFSESMDLSPYLNEYMFVGFSASTGNHTQIHNILSWNFTSTSQAFLRFPSSETCQGKILLENSTAPPTAEKSSKNEPPRSFLFFMAAVALALALFLGFYFISKHRRNASKLNTSLETEIHLPRPPNKPRRFTFSQLSSSTRSFSEIELLGSDSRGEYYRGKLSSGSQVAVKRFSTQFLNTHGSDKKRLLKEIKVIGHVRHPNLLPVRGWCQDNHEIMVVYDFVPNGSLDKWLFGAGVLPWTRRFKVIKDVADGLSFLHTKLLAHKNLKCSSVFLDVNFRAVLGDFGFVLLGAESKQFESAVCHGADVFEFGVLVLEVIAGRVRDEKEEGNPEERNLLDYAWNLHQIDEKVKLVDRRMGSLINLEQAIRVLEIGLLCTLNENKGRPSMEQVVEFLLNMDKPIPELPRTRPVSLFPYNSANTGLCNTYSCTF</sequence>
<evidence type="ECO:0000256" key="7">
    <source>
        <dbReference type="ARBA" id="ARBA00022475"/>
    </source>
</evidence>
<evidence type="ECO:0000256" key="6">
    <source>
        <dbReference type="ARBA" id="ARBA00012513"/>
    </source>
</evidence>
<evidence type="ECO:0000313" key="20">
    <source>
        <dbReference type="EMBL" id="KAK7372874.1"/>
    </source>
</evidence>
<keyword evidence="8" id="KW-0418">Kinase</keyword>
<organism evidence="20 21">
    <name type="scientific">Phaseolus coccineus</name>
    <name type="common">Scarlet runner bean</name>
    <name type="synonym">Phaseolus multiflorus</name>
    <dbReference type="NCBI Taxonomy" id="3886"/>
    <lineage>
        <taxon>Eukaryota</taxon>
        <taxon>Viridiplantae</taxon>
        <taxon>Streptophyta</taxon>
        <taxon>Embryophyta</taxon>
        <taxon>Tracheophyta</taxon>
        <taxon>Spermatophyta</taxon>
        <taxon>Magnoliopsida</taxon>
        <taxon>eudicotyledons</taxon>
        <taxon>Gunneridae</taxon>
        <taxon>Pentapetalae</taxon>
        <taxon>rosids</taxon>
        <taxon>fabids</taxon>
        <taxon>Fabales</taxon>
        <taxon>Fabaceae</taxon>
        <taxon>Papilionoideae</taxon>
        <taxon>50 kb inversion clade</taxon>
        <taxon>NPAAA clade</taxon>
        <taxon>indigoferoid/millettioid clade</taxon>
        <taxon>Phaseoleae</taxon>
        <taxon>Phaseolus</taxon>
    </lineage>
</organism>
<dbReference type="EC" id="2.7.11.1" evidence="6"/>
<proteinExistence type="inferred from homology"/>
<comment type="caution">
    <text evidence="20">The sequence shown here is derived from an EMBL/GenBank/DDBJ whole genome shotgun (WGS) entry which is preliminary data.</text>
</comment>
<gene>
    <name evidence="20" type="ORF">VNO80_06264</name>
</gene>
<dbReference type="InterPro" id="IPR001220">
    <property type="entry name" value="Legume_lectin_dom"/>
</dbReference>
<evidence type="ECO:0000256" key="13">
    <source>
        <dbReference type="ARBA" id="ARBA00022840"/>
    </source>
</evidence>
<keyword evidence="8" id="KW-0808">Transferase</keyword>
<evidence type="ECO:0000256" key="16">
    <source>
        <dbReference type="ARBA" id="ARBA00023170"/>
    </source>
</evidence>
<dbReference type="GO" id="GO:0005886">
    <property type="term" value="C:plasma membrane"/>
    <property type="evidence" value="ECO:0007669"/>
    <property type="project" value="UniProtKB-SubCell"/>
</dbReference>
<dbReference type="SUPFAM" id="SSF56112">
    <property type="entry name" value="Protein kinase-like (PK-like)"/>
    <property type="match status" value="1"/>
</dbReference>
<dbReference type="Gene3D" id="1.10.510.10">
    <property type="entry name" value="Transferase(Phosphotransferase) domain 1"/>
    <property type="match status" value="2"/>
</dbReference>
<evidence type="ECO:0000256" key="14">
    <source>
        <dbReference type="ARBA" id="ARBA00022989"/>
    </source>
</evidence>
<dbReference type="Proteomes" id="UP001374584">
    <property type="component" value="Unassembled WGS sequence"/>
</dbReference>
<evidence type="ECO:0000256" key="4">
    <source>
        <dbReference type="ARBA" id="ARBA00008536"/>
    </source>
</evidence>
<feature type="transmembrane region" description="Helical" evidence="18">
    <location>
        <begin position="416"/>
        <end position="436"/>
    </location>
</feature>
<evidence type="ECO:0000256" key="11">
    <source>
        <dbReference type="ARBA" id="ARBA00022734"/>
    </source>
</evidence>
<comment type="subcellular location">
    <subcellularLocation>
        <location evidence="1">Cell membrane</location>
    </subcellularLocation>
    <subcellularLocation>
        <location evidence="2">Membrane</location>
        <topology evidence="2">Single-pass type I membrane protein</topology>
    </subcellularLocation>
</comment>
<dbReference type="GO" id="GO:0005524">
    <property type="term" value="F:ATP binding"/>
    <property type="evidence" value="ECO:0007669"/>
    <property type="project" value="UniProtKB-KW"/>
</dbReference>
<dbReference type="InterPro" id="IPR001245">
    <property type="entry name" value="Ser-Thr/Tyr_kinase_cat_dom"/>
</dbReference>
<keyword evidence="17" id="KW-0325">Glycoprotein</keyword>
<dbReference type="GO" id="GO:0030246">
    <property type="term" value="F:carbohydrate binding"/>
    <property type="evidence" value="ECO:0007669"/>
    <property type="project" value="UniProtKB-KW"/>
</dbReference>
<dbReference type="FunFam" id="2.60.120.200:FF:000357">
    <property type="entry name" value="Putative L-type lectin-domain containing receptor kinase S.7 isoform A"/>
    <property type="match status" value="1"/>
</dbReference>
<evidence type="ECO:0000256" key="10">
    <source>
        <dbReference type="ARBA" id="ARBA00022729"/>
    </source>
</evidence>
<keyword evidence="9 18" id="KW-0812">Transmembrane</keyword>
<dbReference type="Pfam" id="PF07714">
    <property type="entry name" value="PK_Tyr_Ser-Thr"/>
    <property type="match status" value="1"/>
</dbReference>
<evidence type="ECO:0000256" key="3">
    <source>
        <dbReference type="ARBA" id="ARBA00007606"/>
    </source>
</evidence>
<dbReference type="InterPro" id="IPR019825">
    <property type="entry name" value="Lectin_legB_Mn/Ca_BS"/>
</dbReference>
<evidence type="ECO:0000256" key="8">
    <source>
        <dbReference type="ARBA" id="ARBA00022527"/>
    </source>
</evidence>
<keyword evidence="10" id="KW-0732">Signal</keyword>
<keyword evidence="15 18" id="KW-0472">Membrane</keyword>
<dbReference type="PROSITE" id="PS00307">
    <property type="entry name" value="LECTIN_LEGUME_BETA"/>
    <property type="match status" value="1"/>
</dbReference>
<evidence type="ECO:0000256" key="18">
    <source>
        <dbReference type="SAM" id="Phobius"/>
    </source>
</evidence>
<dbReference type="FunFam" id="1.10.510.10:FF:001169">
    <property type="entry name" value="Lectin-domain containing receptor kinase A4.2"/>
    <property type="match status" value="1"/>
</dbReference>
<keyword evidence="13" id="KW-0067">ATP-binding</keyword>
<dbReference type="GO" id="GO:0006952">
    <property type="term" value="P:defense response"/>
    <property type="evidence" value="ECO:0007669"/>
    <property type="project" value="UniProtKB-ARBA"/>
</dbReference>
<evidence type="ECO:0000256" key="12">
    <source>
        <dbReference type="ARBA" id="ARBA00022741"/>
    </source>
</evidence>
<dbReference type="InterPro" id="IPR000719">
    <property type="entry name" value="Prot_kinase_dom"/>
</dbReference>
<evidence type="ECO:0000256" key="17">
    <source>
        <dbReference type="ARBA" id="ARBA00023180"/>
    </source>
</evidence>
<dbReference type="CDD" id="cd06899">
    <property type="entry name" value="lectin_legume_LecRK_Arcelin_ConA"/>
    <property type="match status" value="1"/>
</dbReference>
<accession>A0AAN9RIK1</accession>
<comment type="similarity">
    <text evidence="5">In the C-terminal section; belongs to the protein kinase superfamily. Ser/Thr protein kinase family.</text>
</comment>
<keyword evidence="11" id="KW-0430">Lectin</keyword>
<dbReference type="SUPFAM" id="SSF49899">
    <property type="entry name" value="Concanavalin A-like lectins/glucanases"/>
    <property type="match status" value="1"/>
</dbReference>
<feature type="domain" description="Protein kinase" evidence="19">
    <location>
        <begin position="478"/>
        <end position="729"/>
    </location>
</feature>
<keyword evidence="8" id="KW-0723">Serine/threonine-protein kinase</keyword>
<dbReference type="Gene3D" id="2.60.120.200">
    <property type="match status" value="1"/>
</dbReference>
<comment type="similarity">
    <text evidence="3">Belongs to the leguminous lectin family.</text>
</comment>
<dbReference type="EMBL" id="JAYMYR010000003">
    <property type="protein sequence ID" value="KAK7372874.1"/>
    <property type="molecule type" value="Genomic_DNA"/>
</dbReference>
<dbReference type="AlphaFoldDB" id="A0AAN9RIK1"/>
<dbReference type="Pfam" id="PF00139">
    <property type="entry name" value="Lectin_legB"/>
    <property type="match status" value="1"/>
</dbReference>
<keyword evidence="21" id="KW-1185">Reference proteome</keyword>
<evidence type="ECO:0000313" key="21">
    <source>
        <dbReference type="Proteomes" id="UP001374584"/>
    </source>
</evidence>
<keyword evidence="7" id="KW-1003">Cell membrane</keyword>
<dbReference type="InterPro" id="IPR011009">
    <property type="entry name" value="Kinase-like_dom_sf"/>
</dbReference>
<dbReference type="PROSITE" id="PS50011">
    <property type="entry name" value="PROTEIN_KINASE_DOM"/>
    <property type="match status" value="1"/>
</dbReference>
<evidence type="ECO:0000256" key="5">
    <source>
        <dbReference type="ARBA" id="ARBA00010217"/>
    </source>
</evidence>
<reference evidence="20 21" key="1">
    <citation type="submission" date="2024-01" db="EMBL/GenBank/DDBJ databases">
        <title>The genomes of 5 underutilized Papilionoideae crops provide insights into root nodulation and disease resistanc.</title>
        <authorList>
            <person name="Jiang F."/>
        </authorList>
    </citation>
    <scope>NUCLEOTIDE SEQUENCE [LARGE SCALE GENOMIC DNA]</scope>
    <source>
        <strain evidence="20">JINMINGXINNONG_FW02</strain>
        <tissue evidence="20">Leaves</tissue>
    </source>
</reference>
<evidence type="ECO:0000256" key="1">
    <source>
        <dbReference type="ARBA" id="ARBA00004236"/>
    </source>
</evidence>
<dbReference type="FunFam" id="3.30.200.20:FF:001142">
    <property type="entry name" value="Putative L-type lectin-domain containing receptor kinase S.7 isoform A"/>
    <property type="match status" value="1"/>
</dbReference>
<dbReference type="Gene3D" id="3.30.200.20">
    <property type="entry name" value="Phosphorylase Kinase, domain 1"/>
    <property type="match status" value="1"/>
</dbReference>